<dbReference type="STRING" id="147375.BXP28_15330"/>
<protein>
    <submittedName>
        <fullName evidence="2">YbbR-like protein</fullName>
    </submittedName>
</protein>
<dbReference type="PANTHER" id="PTHR37804">
    <property type="entry name" value="CDAA REGULATORY PROTEIN CDAR"/>
    <property type="match status" value="1"/>
</dbReference>
<dbReference type="Gene3D" id="2.170.120.40">
    <property type="entry name" value="YbbR-like domain"/>
    <property type="match status" value="2"/>
</dbReference>
<evidence type="ECO:0000313" key="3">
    <source>
        <dbReference type="Proteomes" id="UP000239833"/>
    </source>
</evidence>
<reference evidence="3" key="1">
    <citation type="submission" date="2017-02" db="EMBL/GenBank/DDBJ databases">
        <title>Delineation of Paenibacillus larvae strains originating from foulbrood outbreaks.</title>
        <authorList>
            <person name="Beims H."/>
            <person name="Bunk B."/>
            <person name="Sproeer C."/>
            <person name="Mohr K.I."/>
            <person name="Pradella S."/>
            <person name="Guenther G."/>
            <person name="Rohde M."/>
            <person name="von der Ohe W."/>
            <person name="Steinert M."/>
        </authorList>
    </citation>
    <scope>NUCLEOTIDE SEQUENCE [LARGE SCALE GENOMIC DNA]</scope>
    <source>
        <strain evidence="3">Eric_III</strain>
    </source>
</reference>
<dbReference type="AlphaFoldDB" id="A0A2L1UJ92"/>
<organism evidence="2 3">
    <name type="scientific">Paenibacillus larvae subsp. larvae</name>
    <dbReference type="NCBI Taxonomy" id="147375"/>
    <lineage>
        <taxon>Bacteria</taxon>
        <taxon>Bacillati</taxon>
        <taxon>Bacillota</taxon>
        <taxon>Bacilli</taxon>
        <taxon>Bacillales</taxon>
        <taxon>Paenibacillaceae</taxon>
        <taxon>Paenibacillus</taxon>
    </lineage>
</organism>
<dbReference type="InterPro" id="IPR012505">
    <property type="entry name" value="YbbR"/>
</dbReference>
<proteinExistence type="predicted"/>
<dbReference type="Gene3D" id="2.170.120.30">
    <property type="match status" value="2"/>
</dbReference>
<keyword evidence="1" id="KW-0472">Membrane</keyword>
<accession>A0A2L1UJ92</accession>
<keyword evidence="1" id="KW-0812">Transmembrane</keyword>
<dbReference type="GeneID" id="64220738"/>
<dbReference type="PANTHER" id="PTHR37804:SF1">
    <property type="entry name" value="CDAA REGULATORY PROTEIN CDAR"/>
    <property type="match status" value="1"/>
</dbReference>
<dbReference type="RefSeq" id="WP_230460782.1">
    <property type="nucleotide sequence ID" value="NZ_CP019655.1"/>
</dbReference>
<feature type="transmembrane region" description="Helical" evidence="1">
    <location>
        <begin position="9"/>
        <end position="26"/>
    </location>
</feature>
<dbReference type="Proteomes" id="UP000239833">
    <property type="component" value="Chromosome"/>
</dbReference>
<dbReference type="Pfam" id="PF07949">
    <property type="entry name" value="YbbR"/>
    <property type="match status" value="4"/>
</dbReference>
<evidence type="ECO:0000313" key="2">
    <source>
        <dbReference type="EMBL" id="AVF28500.1"/>
    </source>
</evidence>
<evidence type="ECO:0000256" key="1">
    <source>
        <dbReference type="SAM" id="Phobius"/>
    </source>
</evidence>
<keyword evidence="1" id="KW-1133">Transmembrane helix</keyword>
<sequence length="410" mass="45081">MDKWLRNPNVVKIVALMLGIMLWVVVRMDGNTGNISSVGLKEQTISNVAVVPKYDSSQYYVSSIEPSEVTIRLKGRQFAIDKVSTSNYKIELDLTKASAGEYYLAPMAVGLPSSLDWEIYPRTVKVAIEKQQKKEVPVVIDVTGTPKEGFKAGQPIVKPNRVHVTVPDSKADLVDSVHGEISVDQADSTIKQQVKLRAFDKKGKELDFEVSPAVVDVEVPVTMPFKAMPLQIKLVGDPPPGFAVASVKQSTDKVTVYSNSPNDLDKMEFYEGPEVNLADLKETKKFTLDIPHRNNVTQTDPDKVDVTVEIVPSVTKQVENFPLNITGLAKNMNAKITTPESGQISFTMEGAQTLLNEVKLEDIQAAIDVTNLPPGDHEVTVNINLPPYIKNATGEIKATVTITEKKKRAK</sequence>
<dbReference type="InterPro" id="IPR053154">
    <property type="entry name" value="c-di-AMP_regulator"/>
</dbReference>
<name>A0A2L1UJ92_9BACL</name>
<dbReference type="EMBL" id="CP019655">
    <property type="protein sequence ID" value="AVF28500.1"/>
    <property type="molecule type" value="Genomic_DNA"/>
</dbReference>
<gene>
    <name evidence="2" type="primary">ybbR</name>
    <name evidence="2" type="ORF">ERICIII_04442</name>
</gene>